<feature type="region of interest" description="Disordered" evidence="3">
    <location>
        <begin position="597"/>
        <end position="624"/>
    </location>
</feature>
<evidence type="ECO:0000256" key="2">
    <source>
        <dbReference type="ARBA" id="ARBA00023242"/>
    </source>
</evidence>
<comment type="subcellular location">
    <subcellularLocation>
        <location evidence="1">Nucleus</location>
    </subcellularLocation>
</comment>
<dbReference type="EMBL" id="CYGV01001241">
    <property type="protein sequence ID" value="CUA71477.1"/>
    <property type="molecule type" value="Genomic_DNA"/>
</dbReference>
<evidence type="ECO:0000256" key="3">
    <source>
        <dbReference type="SAM" id="MobiDB-lite"/>
    </source>
</evidence>
<name>A0A0K6FZS8_9AGAM</name>
<dbReference type="GO" id="GO:0000981">
    <property type="term" value="F:DNA-binding transcription factor activity, RNA polymerase II-specific"/>
    <property type="evidence" value="ECO:0007669"/>
    <property type="project" value="InterPro"/>
</dbReference>
<dbReference type="Pfam" id="PF00172">
    <property type="entry name" value="Zn_clus"/>
    <property type="match status" value="1"/>
</dbReference>
<keyword evidence="2" id="KW-0539">Nucleus</keyword>
<sequence length="1100" mass="123026">MTSSESRRSLKSCLTCRQWRVKCDLSKPNCETCLKGGLECLGYGVTKPRANTHRKNPRVPVLPRLQPTTPAAPAQLESPKVVDFTAPTPSSNPRPSILEAAVIYRLTTVPTSIAEDNNSDCLWPQQDRSAPYRALSTRQSSKAENFLNMTSRTQPNIHYLTRVIEILCKAIPATVNATQMVREARFVCIIDEYQVQRARFRFMTPPVATRDSLIVRLNKSNRWIWTLLLAAKLLQSLSQDPSGTVRGHLGWVDQFEKTVALDSSSASLLDDLRDRLSAQLELMYLTFLAVDIASGYIRLQKALSNFLRLVATDPTLYIEHPNGNLVVSLPRTLSAPQNELKRFLMYDNATALLLGVPPLVEYGYDCECDPVSHAIEWIHGVPVIFSQAVAQVNSWRAGSRVVPLDDWQALERRVLTWEPRIMGLDGKDSGTGNVARLAVQESWRHAVLIYIYMGMCGVSSHDSRVQASIGQIVQLGETVGNLPIGIHMFPHCVIAGIGARLEKHRLLVREKLLSFKDARVCFFPGPPFSRVLDHLWHGVGAGGSAVMWDDYVRSSLVHPPKAVLHVGKGGKRYEDSGLQAKPQGPNALKAARPTLALDPKAPAPDPTSSDCQDQTKTDVGRDTRPSILGAASVYRLNGLISIDKRDKAAPDSSEDFDHSWPWNTTQSVTYSRSSTRQSPQTQSLYGTLSSVKRGRNDLASISDALFQYIPPSINATQIMREGHLRRVMSQYDLQRSESWFMSPPPTTRRPLLAQLKWSKGLIWTIYLEVQLFQTLDRDPQTPGSVVQRYIDWIDKLEEKFTTSSQTNVSLRETADCLMVQLQLAFLKFVVVDSALGYSLLRKALPRFLHIVAADSKLYEELPNGNLVVLFHRVVNAPRSELPRFVLYDTITALMLGVPTLVEYGYDDKCDSMSHGLEWIHGIPITFATAISQINSWRASLRTPRNDWEALERRVLAWQASSAVLTEGSATISTARLAVQEGWRHVVLIYLYMGICGVSSHDPRVQAAVHRIVQLGEAVVDLPIRVHMFMHCVVAGLAARLEKHRVFVHKMLLSFRDTRVLLFRGPQFVLVLCHLWHGVGLGGSPVTWDDYIRSRSAIIAI</sequence>
<dbReference type="PANTHER" id="PTHR37534">
    <property type="entry name" value="TRANSCRIPTIONAL ACTIVATOR PROTEIN UGA3"/>
    <property type="match status" value="1"/>
</dbReference>
<dbReference type="Gene3D" id="4.10.240.10">
    <property type="entry name" value="Zn(2)-C6 fungal-type DNA-binding domain"/>
    <property type="match status" value="1"/>
</dbReference>
<dbReference type="InterPro" id="IPR021858">
    <property type="entry name" value="Fun_TF"/>
</dbReference>
<keyword evidence="6" id="KW-1185">Reference proteome</keyword>
<dbReference type="SMART" id="SM00066">
    <property type="entry name" value="GAL4"/>
    <property type="match status" value="1"/>
</dbReference>
<dbReference type="GO" id="GO:0005634">
    <property type="term" value="C:nucleus"/>
    <property type="evidence" value="ECO:0007669"/>
    <property type="project" value="UniProtKB-SubCell"/>
</dbReference>
<feature type="region of interest" description="Disordered" evidence="3">
    <location>
        <begin position="567"/>
        <end position="586"/>
    </location>
</feature>
<dbReference type="SUPFAM" id="SSF57701">
    <property type="entry name" value="Zn2/Cys6 DNA-binding domain"/>
    <property type="match status" value="1"/>
</dbReference>
<gene>
    <name evidence="5" type="ORF">RSOLAG22IIIB_09601</name>
</gene>
<evidence type="ECO:0000256" key="1">
    <source>
        <dbReference type="ARBA" id="ARBA00004123"/>
    </source>
</evidence>
<dbReference type="Proteomes" id="UP000044841">
    <property type="component" value="Unassembled WGS sequence"/>
</dbReference>
<dbReference type="PROSITE" id="PS50048">
    <property type="entry name" value="ZN2_CY6_FUNGAL_2"/>
    <property type="match status" value="1"/>
</dbReference>
<accession>A0A0K6FZS8</accession>
<feature type="domain" description="Zn(2)-C6 fungal-type" evidence="4">
    <location>
        <begin position="12"/>
        <end position="40"/>
    </location>
</feature>
<evidence type="ECO:0000313" key="6">
    <source>
        <dbReference type="Proteomes" id="UP000044841"/>
    </source>
</evidence>
<dbReference type="GO" id="GO:0008270">
    <property type="term" value="F:zinc ion binding"/>
    <property type="evidence" value="ECO:0007669"/>
    <property type="project" value="InterPro"/>
</dbReference>
<proteinExistence type="predicted"/>
<evidence type="ECO:0000259" key="4">
    <source>
        <dbReference type="PROSITE" id="PS50048"/>
    </source>
</evidence>
<dbReference type="AlphaFoldDB" id="A0A0K6FZS8"/>
<feature type="region of interest" description="Disordered" evidence="3">
    <location>
        <begin position="51"/>
        <end position="72"/>
    </location>
</feature>
<dbReference type="CDD" id="cd00067">
    <property type="entry name" value="GAL4"/>
    <property type="match status" value="1"/>
</dbReference>
<dbReference type="InterPro" id="IPR001138">
    <property type="entry name" value="Zn2Cys6_DnaBD"/>
</dbReference>
<organism evidence="5 6">
    <name type="scientific">Rhizoctonia solani</name>
    <dbReference type="NCBI Taxonomy" id="456999"/>
    <lineage>
        <taxon>Eukaryota</taxon>
        <taxon>Fungi</taxon>
        <taxon>Dikarya</taxon>
        <taxon>Basidiomycota</taxon>
        <taxon>Agaricomycotina</taxon>
        <taxon>Agaricomycetes</taxon>
        <taxon>Cantharellales</taxon>
        <taxon>Ceratobasidiaceae</taxon>
        <taxon>Rhizoctonia</taxon>
    </lineage>
</organism>
<feature type="compositionally biased region" description="Basic and acidic residues" evidence="3">
    <location>
        <begin position="613"/>
        <end position="624"/>
    </location>
</feature>
<evidence type="ECO:0000313" key="5">
    <source>
        <dbReference type="EMBL" id="CUA71477.1"/>
    </source>
</evidence>
<protein>
    <submittedName>
        <fullName evidence="5">Multidrug resistance-associated protein 1</fullName>
    </submittedName>
</protein>
<dbReference type="PROSITE" id="PS00463">
    <property type="entry name" value="ZN2_CY6_FUNGAL_1"/>
    <property type="match status" value="1"/>
</dbReference>
<dbReference type="InterPro" id="IPR036864">
    <property type="entry name" value="Zn2-C6_fun-type_DNA-bd_sf"/>
</dbReference>
<reference evidence="5 6" key="1">
    <citation type="submission" date="2015-07" db="EMBL/GenBank/DDBJ databases">
        <authorList>
            <person name="Noorani M."/>
        </authorList>
    </citation>
    <scope>NUCLEOTIDE SEQUENCE [LARGE SCALE GENOMIC DNA]</scope>
    <source>
        <strain evidence="5">BBA 69670</strain>
    </source>
</reference>
<dbReference type="PANTHER" id="PTHR37534:SF46">
    <property type="entry name" value="ZN(II)2CYS6 TRANSCRIPTION FACTOR (EUROFUNG)"/>
    <property type="match status" value="1"/>
</dbReference>
<dbReference type="Pfam" id="PF11951">
    <property type="entry name" value="Fungal_trans_2"/>
    <property type="match status" value="2"/>
</dbReference>